<comment type="similarity">
    <text evidence="1">Belongs to the bacterial solute-binding protein 3 family.</text>
</comment>
<organism evidence="5 6">
    <name type="scientific">Legionella lytica</name>
    <dbReference type="NCBI Taxonomy" id="96232"/>
    <lineage>
        <taxon>Bacteria</taxon>
        <taxon>Pseudomonadati</taxon>
        <taxon>Pseudomonadota</taxon>
        <taxon>Gammaproteobacteria</taxon>
        <taxon>Legionellales</taxon>
        <taxon>Legionellaceae</taxon>
        <taxon>Legionella</taxon>
    </lineage>
</organism>
<dbReference type="SMART" id="SM00062">
    <property type="entry name" value="PBPb"/>
    <property type="match status" value="1"/>
</dbReference>
<gene>
    <name evidence="5" type="ORF">ACD661_08185</name>
</gene>
<keyword evidence="6" id="KW-1185">Reference proteome</keyword>
<dbReference type="SUPFAM" id="SSF53850">
    <property type="entry name" value="Periplasmic binding protein-like II"/>
    <property type="match status" value="1"/>
</dbReference>
<evidence type="ECO:0000313" key="6">
    <source>
        <dbReference type="Proteomes" id="UP001615550"/>
    </source>
</evidence>
<dbReference type="PANTHER" id="PTHR35936">
    <property type="entry name" value="MEMBRANE-BOUND LYTIC MUREIN TRANSGLYCOSYLASE F"/>
    <property type="match status" value="1"/>
</dbReference>
<dbReference type="Proteomes" id="UP001615550">
    <property type="component" value="Unassembled WGS sequence"/>
</dbReference>
<accession>A0ABW8DAB6</accession>
<sequence>MKLIVFLILLLGNMFVCAAQVEVGVLRFVPPFASEIGHTGQFYGFCIELMNELCKRTGNTCKYKATDVDKQLSALRGAKIDIAFLPAPVVLTPNEDYLYSLPYLPSESQFMILNTNTSIHSINDIRGKKIGILKTNNLKNTILRQFTAPEQVIEYDGINGLVSGITSGQVDALLLNSSVGKYIINNVQSLKVIGKPIDIGMGYGIVALKKNAPLINKINAALLQMESDGTYETIYKKYFGY</sequence>
<evidence type="ECO:0000256" key="2">
    <source>
        <dbReference type="ARBA" id="ARBA00022729"/>
    </source>
</evidence>
<feature type="chain" id="PRO_5045145020" evidence="3">
    <location>
        <begin position="19"/>
        <end position="241"/>
    </location>
</feature>
<feature type="domain" description="Solute-binding protein family 3/N-terminal" evidence="4">
    <location>
        <begin position="20"/>
        <end position="240"/>
    </location>
</feature>
<comment type="caution">
    <text evidence="5">The sequence shown here is derived from an EMBL/GenBank/DDBJ whole genome shotgun (WGS) entry which is preliminary data.</text>
</comment>
<dbReference type="PANTHER" id="PTHR35936:SF19">
    <property type="entry name" value="AMINO-ACID-BINDING PROTEIN YXEM-RELATED"/>
    <property type="match status" value="1"/>
</dbReference>
<keyword evidence="2 3" id="KW-0732">Signal</keyword>
<name>A0ABW8DAB6_9GAMM</name>
<reference evidence="5 6" key="1">
    <citation type="submission" date="2024-08" db="EMBL/GenBank/DDBJ databases">
        <title>Draft Genome Sequence of Legionella lytica strain DSB2004, Isolated From a Fire Sprinkler System.</title>
        <authorList>
            <person name="Everhart A.D."/>
            <person name="Kidane D.T."/>
            <person name="Farone A.L."/>
            <person name="Farone M.B."/>
        </authorList>
    </citation>
    <scope>NUCLEOTIDE SEQUENCE [LARGE SCALE GENOMIC DNA]</scope>
    <source>
        <strain evidence="5 6">DSB2004</strain>
    </source>
</reference>
<proteinExistence type="inferred from homology"/>
<evidence type="ECO:0000313" key="5">
    <source>
        <dbReference type="EMBL" id="MFJ1268529.1"/>
    </source>
</evidence>
<dbReference type="RefSeq" id="WP_400187375.1">
    <property type="nucleotide sequence ID" value="NZ_JBGORX010000002.1"/>
</dbReference>
<protein>
    <submittedName>
        <fullName evidence="5">Transporter substrate-binding domain-containing protein</fullName>
    </submittedName>
</protein>
<dbReference type="EMBL" id="JBGORX010000002">
    <property type="protein sequence ID" value="MFJ1268529.1"/>
    <property type="molecule type" value="Genomic_DNA"/>
</dbReference>
<dbReference type="Pfam" id="PF00497">
    <property type="entry name" value="SBP_bac_3"/>
    <property type="match status" value="1"/>
</dbReference>
<evidence type="ECO:0000256" key="1">
    <source>
        <dbReference type="ARBA" id="ARBA00010333"/>
    </source>
</evidence>
<feature type="signal peptide" evidence="3">
    <location>
        <begin position="1"/>
        <end position="18"/>
    </location>
</feature>
<evidence type="ECO:0000259" key="4">
    <source>
        <dbReference type="SMART" id="SM00062"/>
    </source>
</evidence>
<dbReference type="InterPro" id="IPR001638">
    <property type="entry name" value="Solute-binding_3/MltF_N"/>
</dbReference>
<evidence type="ECO:0000256" key="3">
    <source>
        <dbReference type="SAM" id="SignalP"/>
    </source>
</evidence>
<dbReference type="Gene3D" id="3.40.190.10">
    <property type="entry name" value="Periplasmic binding protein-like II"/>
    <property type="match status" value="2"/>
</dbReference>